<dbReference type="EC" id="3.4.24.-" evidence="22"/>
<keyword evidence="11 21" id="KW-0862">Zinc</keyword>
<dbReference type="InterPro" id="IPR001881">
    <property type="entry name" value="EGF-like_Ca-bd_dom"/>
</dbReference>
<comment type="caution">
    <text evidence="20">Lacks conserved residue(s) required for the propagation of feature annotation.</text>
</comment>
<dbReference type="GO" id="GO:0006508">
    <property type="term" value="P:proteolysis"/>
    <property type="evidence" value="ECO:0007669"/>
    <property type="project" value="UniProtKB-KW"/>
</dbReference>
<feature type="domain" description="EGF-like" evidence="25">
    <location>
        <begin position="806"/>
        <end position="846"/>
    </location>
</feature>
<evidence type="ECO:0000256" key="3">
    <source>
        <dbReference type="ARBA" id="ARBA00009557"/>
    </source>
</evidence>
<dbReference type="InterPro" id="IPR000859">
    <property type="entry name" value="CUB_dom"/>
</dbReference>
<dbReference type="FunFam" id="2.60.120.290:FF:000005">
    <property type="entry name" value="Procollagen C-endopeptidase enhancer 1"/>
    <property type="match status" value="2"/>
</dbReference>
<sequence length="1261" mass="141942">MACQTGIRANAALKNALNLGKQAKLRLIKIVVNNEEMTPNYEYAGTTNWRDDWRACLPECVDAFEPCFILFRLNTITEWVLITFVDDRAPVREKMLLAATCATFKSEFGQCYIEHEKHVTDRKDLTLEAFESWLKAKTELGPMSDVERELHNAQQERAAIAHAGPQHMKGVAFPVDRNAEEALKQLARGQLSFVQLSVDTLNEAIKLEGIQEHLEPSALASKVPRDKPRYTFYNFDHTWEGVPQKCTLFIYSLPSSGSSIKERMLYSSCKGPFLSAATNSYGIVITTKMEVDARDDLSEKALLEVIHPLPVEAQKQFARPAPPRAGPRRITKGPKQSYAYLMLLRTIIFLFALFANIEPNEQENETRIRFRRYFKASKAGRIARAATARKERIWPEGIIPFVITSNFSGDHQHLFLRAMRHWENYTCVSFVPKEPHHKHYITFTVDKCGCCSYVGRRGEGPQAISIGKNCDKFGIVVHELGHVVGFWHEHTRPDRDLYVDIFYKSIQTGQDYNFEKSKPEEVDSLGEPYDFSSIMHYARDTFSRGAFHDTILPKPSSGFRSEIGQRIQLSEGDIRQTKKLYKCADCGGTLMQESGNLIISHPGKCVWHIIAPLGHTIFLNITGSVLAPTTRNCVEDNQNVITVRDGVSSKSSILDQICGGDDHYRTIASSTNRMLIEARLVAPSPLPFATYYAICGGPIYANHGVIQSPKYPESYPPNSDCQWTIHVEENSQVAIEIVYFHLEHHKECIYDRLILTEGAKPNELSETLCGLVENKTIITKSNQVAMRFFSDNSVQKTGFEIRFSKELNECATDKNNCQHYCVNIVGGFRCECRVGFSLSKNGYSCESTCGGYLRASNGSISSPNFPRPYPSSKTCIWEIEADDGYHIFLNFTKFNVEGMRTECAYDYVKIGDNEKLCGEYNEPLLFTTPTNKVRIEFSSDLSVERDGFFANFIADFDECQYDNAGCEHSCQNRLGSYVCTCNSGFVLSEDKHNCKEGSCFFELNAPSGEISSPSFPNDYPKSQNCSWHFVTTPGHRLMLTFSTFQVEEHSQCKYDAVAVYDGGDSQSPLAGLFCGLTPPPLLLSSLNEFFLTFTSDASVSRKGFEAQYTSVCGGSLIAESLPGHIYSHATFSDSKYGKNQDCSWRVSAKTPSRGVRLQFSSFQLEGEDGCLYDYIEIYDGPEMTPDSLFGRFCGDAIPETFTSSGSEMLLIMHTDNAEEEKGFVGEYREAQRANRRKIINTPVHPPRTGMKEPINEQMNAN</sequence>
<dbReference type="FunFam" id="3.40.20.10:FF:000042">
    <property type="entry name" value="Actin depolymerizing protein"/>
    <property type="match status" value="1"/>
</dbReference>
<dbReference type="Gene3D" id="3.40.20.10">
    <property type="entry name" value="Severin"/>
    <property type="match status" value="2"/>
</dbReference>
<dbReference type="SUPFAM" id="SSF55486">
    <property type="entry name" value="Metalloproteases ('zincins'), catalytic domain"/>
    <property type="match status" value="1"/>
</dbReference>
<comment type="subcellular location">
    <subcellularLocation>
        <location evidence="2">Cytoplasm</location>
        <location evidence="2">Cell cortex</location>
    </subcellularLocation>
    <subcellularLocation>
        <location evidence="1">Cytoplasm</location>
        <location evidence="1">Cytoskeleton</location>
    </subcellularLocation>
</comment>
<proteinExistence type="inferred from homology"/>
<evidence type="ECO:0000256" key="13">
    <source>
        <dbReference type="ARBA" id="ARBA00023145"/>
    </source>
</evidence>
<evidence type="ECO:0000256" key="18">
    <source>
        <dbReference type="ARBA" id="ARBA00038532"/>
    </source>
</evidence>
<dbReference type="SUPFAM" id="SSF49854">
    <property type="entry name" value="Spermadhesin, CUB domain"/>
    <property type="match status" value="5"/>
</dbReference>
<dbReference type="PANTHER" id="PTHR24251:SF50">
    <property type="entry name" value="ATTRACTIN-LIKE 1A"/>
    <property type="match status" value="1"/>
</dbReference>
<evidence type="ECO:0000259" key="27">
    <source>
        <dbReference type="PROSITE" id="PS51864"/>
    </source>
</evidence>
<dbReference type="FunFam" id="3.40.390.10:FF:000004">
    <property type="entry name" value="Metalloendopeptidase"/>
    <property type="match status" value="1"/>
</dbReference>
<dbReference type="Proteomes" id="UP000494206">
    <property type="component" value="Unassembled WGS sequence"/>
</dbReference>
<dbReference type="GO" id="GO:0005938">
    <property type="term" value="C:cell cortex"/>
    <property type="evidence" value="ECO:0007669"/>
    <property type="project" value="UniProtKB-SubCell"/>
</dbReference>
<evidence type="ECO:0000256" key="12">
    <source>
        <dbReference type="ARBA" id="ARBA00023049"/>
    </source>
</evidence>
<protein>
    <recommendedName>
        <fullName evidence="22">Metalloendopeptidase</fullName>
        <ecNumber evidence="22">3.4.24.-</ecNumber>
    </recommendedName>
</protein>
<feature type="disulfide bond" evidence="21">
    <location>
        <begin position="450"/>
        <end position="451"/>
    </location>
</feature>
<comment type="function">
    <text evidence="19">Actin-binding protein involved in motile and morphological processes. Inhibits actin polymerization, likely by sequestering G-actin.</text>
</comment>
<dbReference type="SUPFAM" id="SSF55753">
    <property type="entry name" value="Actin depolymerizing proteins"/>
    <property type="match status" value="2"/>
</dbReference>
<keyword evidence="29" id="KW-1185">Reference proteome</keyword>
<evidence type="ECO:0000256" key="16">
    <source>
        <dbReference type="ARBA" id="ARBA00023203"/>
    </source>
</evidence>
<dbReference type="GO" id="GO:0005509">
    <property type="term" value="F:calcium ion binding"/>
    <property type="evidence" value="ECO:0007669"/>
    <property type="project" value="InterPro"/>
</dbReference>
<evidence type="ECO:0000313" key="28">
    <source>
        <dbReference type="EMBL" id="CAB3400843.1"/>
    </source>
</evidence>
<dbReference type="PRINTS" id="PR00480">
    <property type="entry name" value="ASTACIN"/>
</dbReference>
<feature type="domain" description="CUB" evidence="24">
    <location>
        <begin position="1112"/>
        <end position="1230"/>
    </location>
</feature>
<dbReference type="CDD" id="cd04281">
    <property type="entry name" value="ZnMc_BMP1_TLD"/>
    <property type="match status" value="1"/>
</dbReference>
<evidence type="ECO:0000256" key="22">
    <source>
        <dbReference type="RuleBase" id="RU361183"/>
    </source>
</evidence>
<evidence type="ECO:0000256" key="15">
    <source>
        <dbReference type="ARBA" id="ARBA00023180"/>
    </source>
</evidence>
<dbReference type="OrthoDB" id="431034at2759"/>
<dbReference type="InterPro" id="IPR006026">
    <property type="entry name" value="Peptidase_Metallo"/>
</dbReference>
<dbReference type="PROSITE" id="PS01180">
    <property type="entry name" value="CUB"/>
    <property type="match status" value="5"/>
</dbReference>
<dbReference type="InterPro" id="IPR018097">
    <property type="entry name" value="EGF_Ca-bd_CS"/>
</dbReference>
<dbReference type="SMART" id="SM00235">
    <property type="entry name" value="ZnMc"/>
    <property type="match status" value="1"/>
</dbReference>
<dbReference type="EMBL" id="CADEPM010000002">
    <property type="protein sequence ID" value="CAB3400843.1"/>
    <property type="molecule type" value="Genomic_DNA"/>
</dbReference>
<dbReference type="InterPro" id="IPR049883">
    <property type="entry name" value="NOTCH1_EGF-like"/>
</dbReference>
<dbReference type="Gene3D" id="2.60.120.290">
    <property type="entry name" value="Spermadhesin, CUB domain"/>
    <property type="match status" value="5"/>
</dbReference>
<dbReference type="SUPFAM" id="SSF57196">
    <property type="entry name" value="EGF/Laminin"/>
    <property type="match status" value="2"/>
</dbReference>
<dbReference type="InterPro" id="IPR002108">
    <property type="entry name" value="ADF-H"/>
</dbReference>
<keyword evidence="6 21" id="KW-0645">Protease</keyword>
<dbReference type="SMART" id="SM00179">
    <property type="entry name" value="EGF_CA"/>
    <property type="match status" value="2"/>
</dbReference>
<dbReference type="InterPro" id="IPR024079">
    <property type="entry name" value="MetalloPept_cat_dom_sf"/>
</dbReference>
<evidence type="ECO:0000256" key="8">
    <source>
        <dbReference type="ARBA" id="ARBA00022729"/>
    </source>
</evidence>
<dbReference type="InterPro" id="IPR035914">
    <property type="entry name" value="Sperma_CUB_dom_sf"/>
</dbReference>
<feature type="domain" description="Peptidase M12A" evidence="27">
    <location>
        <begin position="385"/>
        <end position="584"/>
    </location>
</feature>
<dbReference type="PROSITE" id="PS50026">
    <property type="entry name" value="EGF_3"/>
    <property type="match status" value="1"/>
</dbReference>
<keyword evidence="13" id="KW-0865">Zymogen</keyword>
<dbReference type="Gene3D" id="2.10.25.10">
    <property type="entry name" value="Laminin"/>
    <property type="match status" value="2"/>
</dbReference>
<evidence type="ECO:0000256" key="17">
    <source>
        <dbReference type="ARBA" id="ARBA00023212"/>
    </source>
</evidence>
<evidence type="ECO:0000256" key="9">
    <source>
        <dbReference type="ARBA" id="ARBA00022737"/>
    </source>
</evidence>
<dbReference type="PROSITE" id="PS01186">
    <property type="entry name" value="EGF_2"/>
    <property type="match status" value="2"/>
</dbReference>
<dbReference type="InterPro" id="IPR000742">
    <property type="entry name" value="EGF"/>
</dbReference>
<dbReference type="Pfam" id="PF00241">
    <property type="entry name" value="Cofilin_ADF"/>
    <property type="match status" value="2"/>
</dbReference>
<dbReference type="PROSITE" id="PS51864">
    <property type="entry name" value="ASTACIN"/>
    <property type="match status" value="1"/>
</dbReference>
<evidence type="ECO:0000256" key="20">
    <source>
        <dbReference type="PROSITE-ProRule" id="PRU00076"/>
    </source>
</evidence>
<evidence type="ECO:0000256" key="14">
    <source>
        <dbReference type="ARBA" id="ARBA00023157"/>
    </source>
</evidence>
<comment type="similarity">
    <text evidence="3">Belongs to the actin-binding proteins ADF family. Twinfilin subfamily.</text>
</comment>
<dbReference type="InterPro" id="IPR001506">
    <property type="entry name" value="Peptidase_M12A"/>
</dbReference>
<dbReference type="CDD" id="cd00041">
    <property type="entry name" value="CUB"/>
    <property type="match status" value="5"/>
</dbReference>
<evidence type="ECO:0000256" key="6">
    <source>
        <dbReference type="ARBA" id="ARBA00022670"/>
    </source>
</evidence>
<feature type="domain" description="CUB" evidence="24">
    <location>
        <begin position="849"/>
        <end position="955"/>
    </location>
</feature>
<dbReference type="PROSITE" id="PS51263">
    <property type="entry name" value="ADF_H"/>
    <property type="match status" value="2"/>
</dbReference>
<keyword evidence="16" id="KW-0009">Actin-binding</keyword>
<feature type="binding site" evidence="21">
    <location>
        <position position="478"/>
    </location>
    <ligand>
        <name>Zn(2+)</name>
        <dbReference type="ChEBI" id="CHEBI:29105"/>
        <note>catalytic</note>
    </ligand>
</feature>
<dbReference type="PANTHER" id="PTHR24251">
    <property type="entry name" value="OVOCHYMASE-RELATED"/>
    <property type="match status" value="1"/>
</dbReference>
<gene>
    <name evidence="28" type="ORF">CBOVIS_LOCUS3690</name>
</gene>
<evidence type="ECO:0000256" key="4">
    <source>
        <dbReference type="ARBA" id="ARBA00022490"/>
    </source>
</evidence>
<dbReference type="SMART" id="SM00102">
    <property type="entry name" value="ADF"/>
    <property type="match status" value="2"/>
</dbReference>
<feature type="domain" description="CUB" evidence="24">
    <location>
        <begin position="586"/>
        <end position="695"/>
    </location>
</feature>
<feature type="binding site" evidence="21">
    <location>
        <position position="488"/>
    </location>
    <ligand>
        <name>Zn(2+)</name>
        <dbReference type="ChEBI" id="CHEBI:29105"/>
        <note>catalytic</note>
    </ligand>
</feature>
<dbReference type="PROSITE" id="PS01187">
    <property type="entry name" value="EGF_CA"/>
    <property type="match status" value="2"/>
</dbReference>
<keyword evidence="15" id="KW-0325">Glycoprotein</keyword>
<evidence type="ECO:0000259" key="25">
    <source>
        <dbReference type="PROSITE" id="PS50026"/>
    </source>
</evidence>
<evidence type="ECO:0000259" key="26">
    <source>
        <dbReference type="PROSITE" id="PS51263"/>
    </source>
</evidence>
<dbReference type="SMART" id="SM00181">
    <property type="entry name" value="EGF"/>
    <property type="match status" value="2"/>
</dbReference>
<evidence type="ECO:0000256" key="19">
    <source>
        <dbReference type="ARBA" id="ARBA00056419"/>
    </source>
</evidence>
<evidence type="ECO:0000256" key="1">
    <source>
        <dbReference type="ARBA" id="ARBA00004245"/>
    </source>
</evidence>
<dbReference type="CDD" id="cd11284">
    <property type="entry name" value="ADF_Twf-C_like"/>
    <property type="match status" value="1"/>
</dbReference>
<dbReference type="InterPro" id="IPR000152">
    <property type="entry name" value="EGF-type_Asp/Asn_hydroxyl_site"/>
</dbReference>
<evidence type="ECO:0000256" key="23">
    <source>
        <dbReference type="SAM" id="MobiDB-lite"/>
    </source>
</evidence>
<keyword evidence="12 21" id="KW-0482">Metalloprotease</keyword>
<feature type="domain" description="CUB" evidence="24">
    <location>
        <begin position="695"/>
        <end position="806"/>
    </location>
</feature>
<dbReference type="PROSITE" id="PS00010">
    <property type="entry name" value="ASX_HYDROXYL"/>
    <property type="match status" value="2"/>
</dbReference>
<dbReference type="AlphaFoldDB" id="A0A8S1EF47"/>
<feature type="domain" description="CUB" evidence="24">
    <location>
        <begin position="999"/>
        <end position="1111"/>
    </location>
</feature>
<accession>A0A8S1EF47</accession>
<comment type="cofactor">
    <cofactor evidence="21 22">
        <name>Zn(2+)</name>
        <dbReference type="ChEBI" id="CHEBI:29105"/>
    </cofactor>
    <text evidence="21 22">Binds 1 zinc ion per subunit.</text>
</comment>
<dbReference type="FunFam" id="2.60.120.290:FF:000013">
    <property type="entry name" value="Membrane frizzled-related protein"/>
    <property type="match status" value="2"/>
</dbReference>
<keyword evidence="7 21" id="KW-0479">Metal-binding</keyword>
<keyword evidence="17" id="KW-0206">Cytoskeleton</keyword>
<keyword evidence="4" id="KW-0963">Cytoplasm</keyword>
<dbReference type="Pfam" id="PF01400">
    <property type="entry name" value="Astacin"/>
    <property type="match status" value="1"/>
</dbReference>
<feature type="domain" description="ADF-H" evidence="26">
    <location>
        <begin position="170"/>
        <end position="307"/>
    </location>
</feature>
<evidence type="ECO:0000256" key="2">
    <source>
        <dbReference type="ARBA" id="ARBA00004544"/>
    </source>
</evidence>
<keyword evidence="10 21" id="KW-0378">Hydrolase</keyword>
<feature type="region of interest" description="Disordered" evidence="23">
    <location>
        <begin position="1240"/>
        <end position="1261"/>
    </location>
</feature>
<keyword evidence="9" id="KW-0677">Repeat</keyword>
<dbReference type="FunFam" id="3.40.20.10:FF:000007">
    <property type="entry name" value="Twinfilin-1 isoform 1"/>
    <property type="match status" value="1"/>
</dbReference>
<reference evidence="28 29" key="1">
    <citation type="submission" date="2020-04" db="EMBL/GenBank/DDBJ databases">
        <authorList>
            <person name="Laetsch R D."/>
            <person name="Stevens L."/>
            <person name="Kumar S."/>
            <person name="Blaxter L. M."/>
        </authorList>
    </citation>
    <scope>NUCLEOTIDE SEQUENCE [LARGE SCALE GENOMIC DNA]</scope>
</reference>
<keyword evidence="14 21" id="KW-1015">Disulfide bond</keyword>
<dbReference type="Pfam" id="PF00431">
    <property type="entry name" value="CUB"/>
    <property type="match status" value="5"/>
</dbReference>
<evidence type="ECO:0000256" key="5">
    <source>
        <dbReference type="ARBA" id="ARBA00022536"/>
    </source>
</evidence>
<dbReference type="Gene3D" id="3.40.390.10">
    <property type="entry name" value="Collagenase (Catalytic Domain)"/>
    <property type="match status" value="1"/>
</dbReference>
<name>A0A8S1EF47_9PELO</name>
<dbReference type="Pfam" id="PF07645">
    <property type="entry name" value="EGF_CA"/>
    <property type="match status" value="2"/>
</dbReference>
<evidence type="ECO:0000256" key="10">
    <source>
        <dbReference type="ARBA" id="ARBA00022801"/>
    </source>
</evidence>
<dbReference type="GO" id="GO:0005856">
    <property type="term" value="C:cytoskeleton"/>
    <property type="evidence" value="ECO:0007669"/>
    <property type="project" value="UniProtKB-SubCell"/>
</dbReference>
<feature type="binding site" evidence="21">
    <location>
        <position position="482"/>
    </location>
    <ligand>
        <name>Zn(2+)</name>
        <dbReference type="ChEBI" id="CHEBI:29105"/>
        <note>catalytic</note>
    </ligand>
</feature>
<dbReference type="CDD" id="cd11285">
    <property type="entry name" value="ADF_Twf-N_like"/>
    <property type="match status" value="1"/>
</dbReference>
<dbReference type="InterPro" id="IPR034036">
    <property type="entry name" value="ZnMP_TLD/BMP1"/>
</dbReference>
<keyword evidence="5 20" id="KW-0245">EGF-like domain</keyword>
<evidence type="ECO:0000313" key="29">
    <source>
        <dbReference type="Proteomes" id="UP000494206"/>
    </source>
</evidence>
<evidence type="ECO:0000256" key="7">
    <source>
        <dbReference type="ARBA" id="ARBA00022723"/>
    </source>
</evidence>
<feature type="disulfide bond" evidence="21">
    <location>
        <begin position="448"/>
        <end position="470"/>
    </location>
</feature>
<comment type="caution">
    <text evidence="28">The sequence shown here is derived from an EMBL/GenBank/DDBJ whole genome shotgun (WGS) entry which is preliminary data.</text>
</comment>
<dbReference type="SMART" id="SM00042">
    <property type="entry name" value="CUB"/>
    <property type="match status" value="5"/>
</dbReference>
<evidence type="ECO:0000259" key="24">
    <source>
        <dbReference type="PROSITE" id="PS01180"/>
    </source>
</evidence>
<organism evidence="28 29">
    <name type="scientific">Caenorhabditis bovis</name>
    <dbReference type="NCBI Taxonomy" id="2654633"/>
    <lineage>
        <taxon>Eukaryota</taxon>
        <taxon>Metazoa</taxon>
        <taxon>Ecdysozoa</taxon>
        <taxon>Nematoda</taxon>
        <taxon>Chromadorea</taxon>
        <taxon>Rhabditida</taxon>
        <taxon>Rhabditina</taxon>
        <taxon>Rhabditomorpha</taxon>
        <taxon>Rhabditoidea</taxon>
        <taxon>Rhabditidae</taxon>
        <taxon>Peloderinae</taxon>
        <taxon>Caenorhabditis</taxon>
    </lineage>
</organism>
<evidence type="ECO:0000256" key="21">
    <source>
        <dbReference type="PROSITE-ProRule" id="PRU01211"/>
    </source>
</evidence>
<evidence type="ECO:0000256" key="11">
    <source>
        <dbReference type="ARBA" id="ARBA00022833"/>
    </source>
</evidence>
<feature type="domain" description="ADF-H" evidence="26">
    <location>
        <begin position="1"/>
        <end position="135"/>
    </location>
</feature>
<keyword evidence="8" id="KW-0732">Signal</keyword>
<dbReference type="FunFam" id="2.10.25.10:FF:000240">
    <property type="entry name" value="Vitamin K-dependent protein S"/>
    <property type="match status" value="1"/>
</dbReference>
<dbReference type="InterPro" id="IPR029006">
    <property type="entry name" value="ADF-H/Gelsolin-like_dom_sf"/>
</dbReference>
<dbReference type="GO" id="GO:0008270">
    <property type="term" value="F:zinc ion binding"/>
    <property type="evidence" value="ECO:0007669"/>
    <property type="project" value="UniProtKB-UniRule"/>
</dbReference>
<comment type="subunit">
    <text evidence="18">Interacts with G-actin; ADP-actin form.</text>
</comment>
<dbReference type="GO" id="GO:0003779">
    <property type="term" value="F:actin binding"/>
    <property type="evidence" value="ECO:0007669"/>
    <property type="project" value="UniProtKB-KW"/>
</dbReference>
<dbReference type="GO" id="GO:0004222">
    <property type="term" value="F:metalloendopeptidase activity"/>
    <property type="evidence" value="ECO:0007669"/>
    <property type="project" value="UniProtKB-UniRule"/>
</dbReference>
<feature type="active site" evidence="21">
    <location>
        <position position="479"/>
    </location>
</feature>
<dbReference type="CDD" id="cd00054">
    <property type="entry name" value="EGF_CA"/>
    <property type="match status" value="2"/>
</dbReference>